<evidence type="ECO:0000313" key="2">
    <source>
        <dbReference type="EMBL" id="GAA0214888.1"/>
    </source>
</evidence>
<proteinExistence type="predicted"/>
<feature type="transmembrane region" description="Helical" evidence="1">
    <location>
        <begin position="158"/>
        <end position="184"/>
    </location>
</feature>
<dbReference type="InterPro" id="IPR047928">
    <property type="entry name" value="Perm_prefix_1"/>
</dbReference>
<dbReference type="NCBIfam" id="NF038403">
    <property type="entry name" value="perm_prefix_1"/>
    <property type="match status" value="1"/>
</dbReference>
<feature type="transmembrane region" description="Helical" evidence="1">
    <location>
        <begin position="190"/>
        <end position="211"/>
    </location>
</feature>
<dbReference type="Proteomes" id="UP001500416">
    <property type="component" value="Unassembled WGS sequence"/>
</dbReference>
<organism evidence="2 3">
    <name type="scientific">Saccharothrix mutabilis subsp. mutabilis</name>
    <dbReference type="NCBI Taxonomy" id="66855"/>
    <lineage>
        <taxon>Bacteria</taxon>
        <taxon>Bacillati</taxon>
        <taxon>Actinomycetota</taxon>
        <taxon>Actinomycetes</taxon>
        <taxon>Pseudonocardiales</taxon>
        <taxon>Pseudonocardiaceae</taxon>
        <taxon>Saccharothrix</taxon>
    </lineage>
</organism>
<keyword evidence="1" id="KW-0812">Transmembrane</keyword>
<comment type="caution">
    <text evidence="2">The sequence shown here is derived from an EMBL/GenBank/DDBJ whole genome shotgun (WGS) entry which is preliminary data.</text>
</comment>
<feature type="transmembrane region" description="Helical" evidence="1">
    <location>
        <begin position="127"/>
        <end position="146"/>
    </location>
</feature>
<gene>
    <name evidence="2" type="ORF">GCM10010492_10870</name>
</gene>
<accession>A0ABP3CT89</accession>
<keyword evidence="3" id="KW-1185">Reference proteome</keyword>
<sequence length="221" mass="23029">MDVIDDYVTALGRRLRGPRRAVADLLTEARDGLEDAAEALSAAGLPDREARARAVADFGPLPVVARDYQSLLALAHGARTLRTLLLLPPLAHLMWELNRALWFGLYFGEGTPVPGWYVLLAAVNDSTAWVVAGAALGALLVGRRLTLRGVGSSRLARWAGLCAAGGVVAVVAGYVAILVGTAVLSPGVLLFSPPVVAGSLVSLAMCVRLGAMARRCLALAA</sequence>
<evidence type="ECO:0000313" key="3">
    <source>
        <dbReference type="Proteomes" id="UP001500416"/>
    </source>
</evidence>
<evidence type="ECO:0000256" key="1">
    <source>
        <dbReference type="SAM" id="Phobius"/>
    </source>
</evidence>
<dbReference type="RefSeq" id="WP_343932496.1">
    <property type="nucleotide sequence ID" value="NZ_BAAABU010000002.1"/>
</dbReference>
<reference evidence="3" key="1">
    <citation type="journal article" date="2019" name="Int. J. Syst. Evol. Microbiol.">
        <title>The Global Catalogue of Microorganisms (GCM) 10K type strain sequencing project: providing services to taxonomists for standard genome sequencing and annotation.</title>
        <authorList>
            <consortium name="The Broad Institute Genomics Platform"/>
            <consortium name="The Broad Institute Genome Sequencing Center for Infectious Disease"/>
            <person name="Wu L."/>
            <person name="Ma J."/>
        </authorList>
    </citation>
    <scope>NUCLEOTIDE SEQUENCE [LARGE SCALE GENOMIC DNA]</scope>
    <source>
        <strain evidence="3">JCM 3380</strain>
    </source>
</reference>
<dbReference type="EMBL" id="BAAABU010000002">
    <property type="protein sequence ID" value="GAA0214888.1"/>
    <property type="molecule type" value="Genomic_DNA"/>
</dbReference>
<name>A0ABP3CT89_9PSEU</name>
<protein>
    <submittedName>
        <fullName evidence="2">Permease prefix domain 1-containing protein</fullName>
    </submittedName>
</protein>
<keyword evidence="1" id="KW-0472">Membrane</keyword>
<keyword evidence="1" id="KW-1133">Transmembrane helix</keyword>